<dbReference type="GeneID" id="8581085"/>
<feature type="compositionally biased region" description="Basic and acidic residues" evidence="1">
    <location>
        <begin position="66"/>
        <end position="79"/>
    </location>
</feature>
<dbReference type="EMBL" id="HE600904">
    <property type="protein sequence ID" value="CAP33314.1"/>
    <property type="molecule type" value="Genomic_DNA"/>
</dbReference>
<dbReference type="Proteomes" id="UP000008549">
    <property type="component" value="Unassembled WGS sequence"/>
</dbReference>
<protein>
    <submittedName>
        <fullName evidence="2">Protein CBG14910</fullName>
    </submittedName>
</protein>
<feature type="region of interest" description="Disordered" evidence="1">
    <location>
        <begin position="65"/>
        <end position="97"/>
    </location>
</feature>
<dbReference type="RefSeq" id="XP_002639091.1">
    <property type="nucleotide sequence ID" value="XM_002639045.1"/>
</dbReference>
<evidence type="ECO:0000256" key="1">
    <source>
        <dbReference type="SAM" id="MobiDB-lite"/>
    </source>
</evidence>
<gene>
    <name evidence="2 4" type="ORF">CBG14910</name>
    <name evidence="2" type="ORF">CBG_14910</name>
</gene>
<evidence type="ECO:0000313" key="4">
    <source>
        <dbReference type="WormBase" id="CBG14910"/>
    </source>
</evidence>
<reference evidence="2 3" key="1">
    <citation type="journal article" date="2003" name="PLoS Biol.">
        <title>The genome sequence of Caenorhabditis briggsae: a platform for comparative genomics.</title>
        <authorList>
            <person name="Stein L.D."/>
            <person name="Bao Z."/>
            <person name="Blasiar D."/>
            <person name="Blumenthal T."/>
            <person name="Brent M.R."/>
            <person name="Chen N."/>
            <person name="Chinwalla A."/>
            <person name="Clarke L."/>
            <person name="Clee C."/>
            <person name="Coghlan A."/>
            <person name="Coulson A."/>
            <person name="D'Eustachio P."/>
            <person name="Fitch D.H."/>
            <person name="Fulton L.A."/>
            <person name="Fulton R.E."/>
            <person name="Griffiths-Jones S."/>
            <person name="Harris T.W."/>
            <person name="Hillier L.W."/>
            <person name="Kamath R."/>
            <person name="Kuwabara P.E."/>
            <person name="Mardis E.R."/>
            <person name="Marra M.A."/>
            <person name="Miner T.L."/>
            <person name="Minx P."/>
            <person name="Mullikin J.C."/>
            <person name="Plumb R.W."/>
            <person name="Rogers J."/>
            <person name="Schein J.E."/>
            <person name="Sohrmann M."/>
            <person name="Spieth J."/>
            <person name="Stajich J.E."/>
            <person name="Wei C."/>
            <person name="Willey D."/>
            <person name="Wilson R.K."/>
            <person name="Durbin R."/>
            <person name="Waterston R.H."/>
        </authorList>
    </citation>
    <scope>NUCLEOTIDE SEQUENCE [LARGE SCALE GENOMIC DNA]</scope>
    <source>
        <strain evidence="2 3">AF16</strain>
    </source>
</reference>
<organism evidence="2 3">
    <name type="scientific">Caenorhabditis briggsae</name>
    <dbReference type="NCBI Taxonomy" id="6238"/>
    <lineage>
        <taxon>Eukaryota</taxon>
        <taxon>Metazoa</taxon>
        <taxon>Ecdysozoa</taxon>
        <taxon>Nematoda</taxon>
        <taxon>Chromadorea</taxon>
        <taxon>Rhabditida</taxon>
        <taxon>Rhabditina</taxon>
        <taxon>Rhabditomorpha</taxon>
        <taxon>Rhabditoidea</taxon>
        <taxon>Rhabditidae</taxon>
        <taxon>Peloderinae</taxon>
        <taxon>Caenorhabditis</taxon>
    </lineage>
</organism>
<dbReference type="CTD" id="8581085"/>
<reference evidence="2 3" key="2">
    <citation type="journal article" date="2011" name="PLoS Genet.">
        <title>Caenorhabditis briggsae recombinant inbred line genotypes reveal inter-strain incompatibility and the evolution of recombination.</title>
        <authorList>
            <person name="Ross J.A."/>
            <person name="Koboldt D.C."/>
            <person name="Staisch J.E."/>
            <person name="Chamberlin H.M."/>
            <person name="Gupta B.P."/>
            <person name="Miller R.D."/>
            <person name="Baird S.E."/>
            <person name="Haag E.S."/>
        </authorList>
    </citation>
    <scope>NUCLEOTIDE SEQUENCE [LARGE SCALE GENOMIC DNA]</scope>
    <source>
        <strain evidence="2 3">AF16</strain>
    </source>
</reference>
<dbReference type="WormBase" id="CBG14910">
    <property type="protein sequence ID" value="CBP43852"/>
    <property type="gene ID" value="WBGene00035284"/>
</dbReference>
<name>A8XKZ0_CAEBR</name>
<sequence length="97" mass="11359">MTGNARLSEFKSRKLGVRIPDNSEGRRDTVLQKCKEPAEKKKHRRKRKEIKNQRLLAENLNRLLHPHLDHHPKSQKLTEGEASTPFQPAKLHRKLNI</sequence>
<dbReference type="AlphaFoldDB" id="A8XKZ0"/>
<dbReference type="KEGG" id="cbr:CBG_14910"/>
<accession>A8XKZ0</accession>
<evidence type="ECO:0000313" key="3">
    <source>
        <dbReference type="Proteomes" id="UP000008549"/>
    </source>
</evidence>
<keyword evidence="3" id="KW-1185">Reference proteome</keyword>
<dbReference type="InParanoid" id="A8XKZ0"/>
<proteinExistence type="predicted"/>
<evidence type="ECO:0000313" key="2">
    <source>
        <dbReference type="EMBL" id="CAP33314.1"/>
    </source>
</evidence>
<dbReference type="HOGENOM" id="CLU_2348543_0_0_1"/>